<dbReference type="GO" id="GO:0030145">
    <property type="term" value="F:manganese ion binding"/>
    <property type="evidence" value="ECO:0007669"/>
    <property type="project" value="TreeGrafter"/>
</dbReference>
<comment type="similarity">
    <text evidence="4">Belongs to the arginase family.</text>
</comment>
<evidence type="ECO:0000313" key="6">
    <source>
        <dbReference type="Proteomes" id="UP000184112"/>
    </source>
</evidence>
<evidence type="ECO:0000256" key="2">
    <source>
        <dbReference type="ARBA" id="ARBA00022801"/>
    </source>
</evidence>
<accession>A0A1M5IR88</accession>
<organism evidence="5 6">
    <name type="scientific">Flavobacterium johnsoniae</name>
    <name type="common">Cytophaga johnsonae</name>
    <dbReference type="NCBI Taxonomy" id="986"/>
    <lineage>
        <taxon>Bacteria</taxon>
        <taxon>Pseudomonadati</taxon>
        <taxon>Bacteroidota</taxon>
        <taxon>Flavobacteriia</taxon>
        <taxon>Flavobacteriales</taxon>
        <taxon>Flavobacteriaceae</taxon>
        <taxon>Flavobacterium</taxon>
    </lineage>
</organism>
<protein>
    <submittedName>
        <fullName evidence="5">Arginase</fullName>
    </submittedName>
</protein>
<dbReference type="EMBL" id="FQWH01000002">
    <property type="protein sequence ID" value="SHG30725.1"/>
    <property type="molecule type" value="Genomic_DNA"/>
</dbReference>
<dbReference type="SUPFAM" id="SSF52768">
    <property type="entry name" value="Arginase/deacetylase"/>
    <property type="match status" value="1"/>
</dbReference>
<dbReference type="PROSITE" id="PS51409">
    <property type="entry name" value="ARGINASE_2"/>
    <property type="match status" value="1"/>
</dbReference>
<name>A0A1M5IR88_FLAJO</name>
<dbReference type="Proteomes" id="UP000184112">
    <property type="component" value="Unassembled WGS sequence"/>
</dbReference>
<dbReference type="PANTHER" id="PTHR43782:SF3">
    <property type="entry name" value="ARGINASE"/>
    <property type="match status" value="1"/>
</dbReference>
<gene>
    <name evidence="5" type="ORF">SAMN05444388_102215</name>
</gene>
<dbReference type="RefSeq" id="WP_073408499.1">
    <property type="nucleotide sequence ID" value="NZ_FQWH01000002.1"/>
</dbReference>
<evidence type="ECO:0000256" key="4">
    <source>
        <dbReference type="PROSITE-ProRule" id="PRU00742"/>
    </source>
</evidence>
<evidence type="ECO:0000313" key="5">
    <source>
        <dbReference type="EMBL" id="SHG30725.1"/>
    </source>
</evidence>
<dbReference type="PANTHER" id="PTHR43782">
    <property type="entry name" value="ARGINASE"/>
    <property type="match status" value="1"/>
</dbReference>
<dbReference type="GO" id="GO:0005737">
    <property type="term" value="C:cytoplasm"/>
    <property type="evidence" value="ECO:0007669"/>
    <property type="project" value="TreeGrafter"/>
</dbReference>
<proteinExistence type="inferred from homology"/>
<evidence type="ECO:0000256" key="1">
    <source>
        <dbReference type="ARBA" id="ARBA00022723"/>
    </source>
</evidence>
<dbReference type="Pfam" id="PF00491">
    <property type="entry name" value="Arginase"/>
    <property type="match status" value="1"/>
</dbReference>
<dbReference type="PRINTS" id="PR00116">
    <property type="entry name" value="ARGINASE"/>
</dbReference>
<dbReference type="GO" id="GO:0004053">
    <property type="term" value="F:arginase activity"/>
    <property type="evidence" value="ECO:0007669"/>
    <property type="project" value="TreeGrafter"/>
</dbReference>
<dbReference type="AlphaFoldDB" id="A0A1M5IR88"/>
<dbReference type="CDD" id="cd09999">
    <property type="entry name" value="Arginase-like_1"/>
    <property type="match status" value="1"/>
</dbReference>
<reference evidence="5 6" key="1">
    <citation type="submission" date="2016-11" db="EMBL/GenBank/DDBJ databases">
        <authorList>
            <person name="Jaros S."/>
            <person name="Januszkiewicz K."/>
            <person name="Wedrychowicz H."/>
        </authorList>
    </citation>
    <scope>NUCLEOTIDE SEQUENCE [LARGE SCALE GENOMIC DNA]</scope>
    <source>
        <strain evidence="5 6">DSM 6792</strain>
    </source>
</reference>
<sequence>MKEITIVEFTSNLGLKEPQTGKEPGVNRLPDWLWKHNLHKAITPKNIVRLDPPRYSNIKDSQTTILNADSLVTYAREQAYLINNLISANKFPFVLGGDCSILLGTAMALKQKGNYGLFYLDGHTDFMDVSLSETGGTGGMIASIVTGNGHEKLTNILNLSPYIKEENLWCVGNREYDDEYENEIRKSSAVYLSLKELRKQGIKNSVQSFLLEVESKQLDGFWLHIDVDVLNDSVMPCVDSRTPDGLTYDEFNELTSYLFQSQKLSGLEITILDPDLDQTGEYTKEFVANITSTFNQNFNNYYLNLKKLLLKE</sequence>
<evidence type="ECO:0000256" key="3">
    <source>
        <dbReference type="ARBA" id="ARBA00023211"/>
    </source>
</evidence>
<keyword evidence="2" id="KW-0378">Hydrolase</keyword>
<keyword evidence="3" id="KW-0464">Manganese</keyword>
<dbReference type="InterPro" id="IPR006035">
    <property type="entry name" value="Ureohydrolase"/>
</dbReference>
<dbReference type="InterPro" id="IPR023696">
    <property type="entry name" value="Ureohydrolase_dom_sf"/>
</dbReference>
<dbReference type="Gene3D" id="3.40.800.10">
    <property type="entry name" value="Ureohydrolase domain"/>
    <property type="match status" value="1"/>
</dbReference>
<keyword evidence="1" id="KW-0479">Metal-binding</keyword>